<dbReference type="PANTHER" id="PTHR24252">
    <property type="entry name" value="ACROSIN-RELATED"/>
    <property type="match status" value="1"/>
</dbReference>
<dbReference type="InterPro" id="IPR001254">
    <property type="entry name" value="Trypsin_dom"/>
</dbReference>
<keyword evidence="5" id="KW-1185">Reference proteome</keyword>
<dbReference type="GO" id="GO:0006508">
    <property type="term" value="P:proteolysis"/>
    <property type="evidence" value="ECO:0007669"/>
    <property type="project" value="InterPro"/>
</dbReference>
<reference evidence="4" key="1">
    <citation type="submission" date="2020-11" db="EMBL/GenBank/DDBJ databases">
        <authorList>
            <person name="Tran Van P."/>
        </authorList>
    </citation>
    <scope>NUCLEOTIDE SEQUENCE</scope>
</reference>
<proteinExistence type="predicted"/>
<protein>
    <recommendedName>
        <fullName evidence="3">Peptidase S1 domain-containing protein</fullName>
    </recommendedName>
</protein>
<feature type="region of interest" description="Disordered" evidence="2">
    <location>
        <begin position="1"/>
        <end position="22"/>
    </location>
</feature>
<dbReference type="PROSITE" id="PS00134">
    <property type="entry name" value="TRYPSIN_HIS"/>
    <property type="match status" value="1"/>
</dbReference>
<dbReference type="PANTHER" id="PTHR24252:SF7">
    <property type="entry name" value="HYALIN"/>
    <property type="match status" value="1"/>
</dbReference>
<dbReference type="GO" id="GO:0004252">
    <property type="term" value="F:serine-type endopeptidase activity"/>
    <property type="evidence" value="ECO:0007669"/>
    <property type="project" value="InterPro"/>
</dbReference>
<feature type="domain" description="Peptidase S1" evidence="3">
    <location>
        <begin position="16"/>
        <end position="63"/>
    </location>
</feature>
<evidence type="ECO:0000259" key="3">
    <source>
        <dbReference type="PROSITE" id="PS50240"/>
    </source>
</evidence>
<dbReference type="OrthoDB" id="6381076at2759"/>
<evidence type="ECO:0000313" key="4">
    <source>
        <dbReference type="EMBL" id="CAD7249882.1"/>
    </source>
</evidence>
<dbReference type="SUPFAM" id="SSF50494">
    <property type="entry name" value="Trypsin-like serine proteases"/>
    <property type="match status" value="1"/>
</dbReference>
<dbReference type="Pfam" id="PF00089">
    <property type="entry name" value="Trypsin"/>
    <property type="match status" value="1"/>
</dbReference>
<feature type="non-terminal residue" evidence="4">
    <location>
        <position position="1"/>
    </location>
</feature>
<dbReference type="InterPro" id="IPR043504">
    <property type="entry name" value="Peptidase_S1_PA_chymotrypsin"/>
</dbReference>
<name>A0A7R9A9A6_9CRUS</name>
<evidence type="ECO:0000256" key="1">
    <source>
        <dbReference type="ARBA" id="ARBA00023157"/>
    </source>
</evidence>
<sequence length="63" mass="6866">MSRRPIRGNIDHPGRIIGGEDTKPGDYPWMAALLSESNTTRPFCGGSLISPRHVLTAGHCVHQ</sequence>
<dbReference type="InterPro" id="IPR009003">
    <property type="entry name" value="Peptidase_S1_PA"/>
</dbReference>
<keyword evidence="1" id="KW-1015">Disulfide bond</keyword>
<dbReference type="AlphaFoldDB" id="A0A7R9A9A6"/>
<gene>
    <name evidence="4" type="ORF">DSTB1V02_LOCUS9668</name>
</gene>
<evidence type="ECO:0000313" key="5">
    <source>
        <dbReference type="Proteomes" id="UP000677054"/>
    </source>
</evidence>
<accession>A0A7R9A9A6</accession>
<organism evidence="4">
    <name type="scientific">Darwinula stevensoni</name>
    <dbReference type="NCBI Taxonomy" id="69355"/>
    <lineage>
        <taxon>Eukaryota</taxon>
        <taxon>Metazoa</taxon>
        <taxon>Ecdysozoa</taxon>
        <taxon>Arthropoda</taxon>
        <taxon>Crustacea</taxon>
        <taxon>Oligostraca</taxon>
        <taxon>Ostracoda</taxon>
        <taxon>Podocopa</taxon>
        <taxon>Podocopida</taxon>
        <taxon>Darwinulocopina</taxon>
        <taxon>Darwinuloidea</taxon>
        <taxon>Darwinulidae</taxon>
        <taxon>Darwinula</taxon>
    </lineage>
</organism>
<dbReference type="EMBL" id="CAJPEV010002539">
    <property type="protein sequence ID" value="CAG0897241.1"/>
    <property type="molecule type" value="Genomic_DNA"/>
</dbReference>
<dbReference type="EMBL" id="LR902056">
    <property type="protein sequence ID" value="CAD7249882.1"/>
    <property type="molecule type" value="Genomic_DNA"/>
</dbReference>
<dbReference type="InterPro" id="IPR018114">
    <property type="entry name" value="TRYPSIN_HIS"/>
</dbReference>
<dbReference type="PROSITE" id="PS50240">
    <property type="entry name" value="TRYPSIN_DOM"/>
    <property type="match status" value="1"/>
</dbReference>
<dbReference type="Gene3D" id="2.40.10.10">
    <property type="entry name" value="Trypsin-like serine proteases"/>
    <property type="match status" value="1"/>
</dbReference>
<feature type="compositionally biased region" description="Basic and acidic residues" evidence="2">
    <location>
        <begin position="9"/>
        <end position="22"/>
    </location>
</feature>
<evidence type="ECO:0000256" key="2">
    <source>
        <dbReference type="SAM" id="MobiDB-lite"/>
    </source>
</evidence>
<dbReference type="Proteomes" id="UP000677054">
    <property type="component" value="Unassembled WGS sequence"/>
</dbReference>